<comment type="caution">
    <text evidence="1">The sequence shown here is derived from an EMBL/GenBank/DDBJ whole genome shotgun (WGS) entry which is preliminary data.</text>
</comment>
<gene>
    <name evidence="1" type="ORF">C3L24_04215</name>
</gene>
<dbReference type="Gene3D" id="3.40.50.1450">
    <property type="entry name" value="HybD-like"/>
    <property type="match status" value="1"/>
</dbReference>
<dbReference type="GO" id="GO:0004175">
    <property type="term" value="F:endopeptidase activity"/>
    <property type="evidence" value="ECO:0007669"/>
    <property type="project" value="TreeGrafter"/>
</dbReference>
<evidence type="ECO:0000313" key="2">
    <source>
        <dbReference type="Proteomes" id="UP000250928"/>
    </source>
</evidence>
<sequence length="152" mass="16902">MTEPRPLLIIGYGNPSRGDDALGPRLIDWLERDTSLPDGYDTLTDFQLQIEHALDLRGRRRVLFIDASLNAPAPCRLTPLAARRDPSYTSHALSPEALLDVYRQVCPEPPPACQLLAVRGYRFELGEALSPQAEANAEAAKTLIRRLLRDAD</sequence>
<dbReference type="AlphaFoldDB" id="A0A6N4E3X3"/>
<dbReference type="Proteomes" id="UP000250928">
    <property type="component" value="Unassembled WGS sequence"/>
</dbReference>
<proteinExistence type="predicted"/>
<dbReference type="PANTHER" id="PTHR30302">
    <property type="entry name" value="HYDROGENASE 1 MATURATION PROTEASE"/>
    <property type="match status" value="1"/>
</dbReference>
<accession>A0A6N4E3X3</accession>
<evidence type="ECO:0000313" key="1">
    <source>
        <dbReference type="EMBL" id="PUE03738.1"/>
    </source>
</evidence>
<dbReference type="InterPro" id="IPR000671">
    <property type="entry name" value="Peptidase_A31"/>
</dbReference>
<dbReference type="CDD" id="cd06066">
    <property type="entry name" value="H2MP_NAD-link-bidir"/>
    <property type="match status" value="1"/>
</dbReference>
<reference evidence="1 2" key="1">
    <citation type="submission" date="2018-01" db="EMBL/GenBank/DDBJ databases">
        <title>Novel co-symbiosis in the lucinid bivalve Phacoides pectinatus.</title>
        <authorList>
            <person name="Lim S.J."/>
            <person name="Davis B.G."/>
            <person name="Gill D.E."/>
            <person name="Engel A.S."/>
            <person name="Anderson L.C."/>
            <person name="Campbell B.J."/>
        </authorList>
    </citation>
    <scope>NUCLEOTIDE SEQUENCE [LARGE SCALE GENOMIC DNA]</scope>
    <source>
        <strain evidence="1">N3_P5</strain>
    </source>
</reference>
<protein>
    <submittedName>
        <fullName evidence="1">Ni/Fe hydrogenase</fullName>
    </submittedName>
</protein>
<dbReference type="InterPro" id="IPR023430">
    <property type="entry name" value="Pept_HybD-like_dom_sf"/>
</dbReference>
<dbReference type="EMBL" id="PQCO01000150">
    <property type="protein sequence ID" value="PUE03738.1"/>
    <property type="molecule type" value="Genomic_DNA"/>
</dbReference>
<dbReference type="SUPFAM" id="SSF53163">
    <property type="entry name" value="HybD-like"/>
    <property type="match status" value="1"/>
</dbReference>
<organism evidence="1 2">
    <name type="scientific">Candidatus Sedimenticola endophacoides</name>
    <dbReference type="NCBI Taxonomy" id="2548426"/>
    <lineage>
        <taxon>Bacteria</taxon>
        <taxon>Pseudomonadati</taxon>
        <taxon>Pseudomonadota</taxon>
        <taxon>Gammaproteobacteria</taxon>
        <taxon>Chromatiales</taxon>
        <taxon>Sedimenticolaceae</taxon>
        <taxon>Sedimenticola</taxon>
    </lineage>
</organism>
<dbReference type="NCBIfam" id="TIGR00072">
    <property type="entry name" value="hydrog_prot"/>
    <property type="match status" value="1"/>
</dbReference>
<dbReference type="PANTHER" id="PTHR30302:SF5">
    <property type="entry name" value="SLR1876 PROTEIN"/>
    <property type="match status" value="1"/>
</dbReference>
<dbReference type="GO" id="GO:0008047">
    <property type="term" value="F:enzyme activator activity"/>
    <property type="evidence" value="ECO:0007669"/>
    <property type="project" value="InterPro"/>
</dbReference>
<dbReference type="GO" id="GO:0016485">
    <property type="term" value="P:protein processing"/>
    <property type="evidence" value="ECO:0007669"/>
    <property type="project" value="TreeGrafter"/>
</dbReference>
<name>A0A6N4E3X3_9GAMM</name>